<dbReference type="GO" id="GO:0005576">
    <property type="term" value="C:extracellular region"/>
    <property type="evidence" value="ECO:0007669"/>
    <property type="project" value="UniProtKB-SubCell"/>
</dbReference>
<dbReference type="PANTHER" id="PTHR34399:SF3">
    <property type="entry name" value="AVID PROTEIN-RELATED"/>
    <property type="match status" value="1"/>
</dbReference>
<comment type="subcellular location">
    <subcellularLocation>
        <location evidence="1">Secreted</location>
    </subcellularLocation>
</comment>
<evidence type="ECO:0000256" key="2">
    <source>
        <dbReference type="ARBA" id="ARBA00022525"/>
    </source>
</evidence>
<dbReference type="Gene3D" id="2.40.128.30">
    <property type="entry name" value="Avidin-like"/>
    <property type="match status" value="1"/>
</dbReference>
<dbReference type="PANTHER" id="PTHR34399">
    <property type="entry name" value="AVIDIN-RELATED"/>
    <property type="match status" value="1"/>
</dbReference>
<keyword evidence="3" id="KW-0732">Signal</keyword>
<reference evidence="4" key="1">
    <citation type="submission" date="2025-08" db="UniProtKB">
        <authorList>
            <consortium name="Ensembl"/>
        </authorList>
    </citation>
    <scope>IDENTIFICATION</scope>
</reference>
<proteinExistence type="predicted"/>
<dbReference type="AlphaFoldDB" id="A0A8C9MGK4"/>
<evidence type="ECO:0000313" key="5">
    <source>
        <dbReference type="Proteomes" id="UP000694409"/>
    </source>
</evidence>
<reference evidence="4" key="2">
    <citation type="submission" date="2025-09" db="UniProtKB">
        <authorList>
            <consortium name="Ensembl"/>
        </authorList>
    </citation>
    <scope>IDENTIFICATION</scope>
</reference>
<organism evidence="4 5">
    <name type="scientific">Serinus canaria</name>
    <name type="common">Island canary</name>
    <name type="synonym">Fringilla canaria</name>
    <dbReference type="NCBI Taxonomy" id="9135"/>
    <lineage>
        <taxon>Eukaryota</taxon>
        <taxon>Metazoa</taxon>
        <taxon>Chordata</taxon>
        <taxon>Craniata</taxon>
        <taxon>Vertebrata</taxon>
        <taxon>Euteleostomi</taxon>
        <taxon>Archelosauria</taxon>
        <taxon>Archosauria</taxon>
        <taxon>Dinosauria</taxon>
        <taxon>Saurischia</taxon>
        <taxon>Theropoda</taxon>
        <taxon>Coelurosauria</taxon>
        <taxon>Aves</taxon>
        <taxon>Neognathae</taxon>
        <taxon>Neoaves</taxon>
        <taxon>Telluraves</taxon>
        <taxon>Australaves</taxon>
        <taxon>Passeriformes</taxon>
        <taxon>Passeroidea</taxon>
        <taxon>Fringillidae</taxon>
        <taxon>Carduelinae</taxon>
        <taxon>Serinus</taxon>
    </lineage>
</organism>
<dbReference type="GO" id="GO:0009374">
    <property type="term" value="F:biotin binding"/>
    <property type="evidence" value="ECO:0007669"/>
    <property type="project" value="InterPro"/>
</dbReference>
<dbReference type="SUPFAM" id="SSF50876">
    <property type="entry name" value="Avidin/streptavidin"/>
    <property type="match status" value="1"/>
</dbReference>
<dbReference type="InterPro" id="IPR005468">
    <property type="entry name" value="Avidin/str"/>
</dbReference>
<protein>
    <recommendedName>
        <fullName evidence="6">AVID protein</fullName>
    </recommendedName>
</protein>
<dbReference type="Ensembl" id="ENSSCAT00000003658.1">
    <property type="protein sequence ID" value="ENSSCAP00000003116.1"/>
    <property type="gene ID" value="ENSSCAG00000002659.1"/>
</dbReference>
<evidence type="ECO:0000256" key="1">
    <source>
        <dbReference type="ARBA" id="ARBA00004613"/>
    </source>
</evidence>
<keyword evidence="5" id="KW-1185">Reference proteome</keyword>
<dbReference type="InterPro" id="IPR036896">
    <property type="entry name" value="Avidin-like_sf"/>
</dbReference>
<keyword evidence="2" id="KW-0964">Secreted</keyword>
<name>A0A8C9MGK4_SERCA</name>
<dbReference type="Pfam" id="PF01382">
    <property type="entry name" value="Avidin"/>
    <property type="match status" value="1"/>
</dbReference>
<sequence>MGHTCHCWWGEGELWLSTAQATHTTPGPQCDLQGLWRNELGSSMTILNTAGTFSGSTHTAGAATNKPILVSPLHPTFGFTVQWQLSATAVTLILCSCWEPVGRGPVTQGHLESHKVSSVPAISPHSPPSTLLAHFPCRVDSSIFTHIK</sequence>
<evidence type="ECO:0000313" key="4">
    <source>
        <dbReference type="Ensembl" id="ENSSCAP00000003116.1"/>
    </source>
</evidence>
<accession>A0A8C9MGK4</accession>
<evidence type="ECO:0008006" key="6">
    <source>
        <dbReference type="Google" id="ProtNLM"/>
    </source>
</evidence>
<dbReference type="Proteomes" id="UP000694409">
    <property type="component" value="Unassembled WGS sequence"/>
</dbReference>
<evidence type="ECO:0000256" key="3">
    <source>
        <dbReference type="ARBA" id="ARBA00022729"/>
    </source>
</evidence>
<dbReference type="InterPro" id="IPR051764">
    <property type="entry name" value="Avidin/Streptavidin-rel"/>
</dbReference>